<feature type="compositionally biased region" description="Basic and acidic residues" evidence="1">
    <location>
        <begin position="275"/>
        <end position="288"/>
    </location>
</feature>
<accession>A0A6F9DWR1</accession>
<dbReference type="GO" id="GO:0008270">
    <property type="term" value="F:zinc ion binding"/>
    <property type="evidence" value="ECO:0007669"/>
    <property type="project" value="InterPro"/>
</dbReference>
<proteinExistence type="evidence at transcript level"/>
<dbReference type="AlphaFoldDB" id="A0A6F9DWR1"/>
<name>A0A6F9DWR1_9ASCI</name>
<protein>
    <submittedName>
        <fullName evidence="3">ZF(CCHC)-6 zinc finger protein</fullName>
    </submittedName>
</protein>
<dbReference type="SUPFAM" id="SSF57756">
    <property type="entry name" value="Retrovirus zinc finger-like domains"/>
    <property type="match status" value="1"/>
</dbReference>
<feature type="domain" description="CCHC-type" evidence="2">
    <location>
        <begin position="183"/>
        <end position="199"/>
    </location>
</feature>
<feature type="compositionally biased region" description="Basic and acidic residues" evidence="1">
    <location>
        <begin position="316"/>
        <end position="337"/>
    </location>
</feature>
<feature type="compositionally biased region" description="Polar residues" evidence="1">
    <location>
        <begin position="442"/>
        <end position="463"/>
    </location>
</feature>
<feature type="compositionally biased region" description="Basic and acidic residues" evidence="1">
    <location>
        <begin position="255"/>
        <end position="268"/>
    </location>
</feature>
<sequence length="507" mass="57636">MPQEYCDEYRSLHIQVVSEEWIPFDIFMLVFEPGNPLEKYKEALVACRSINRKSSLFKITFAEKNTGDIARLHKELKNSVRWTDRAESIILQSFLPPKPLTRLTLFPVPIEFKRKHFESAARNMDWGHYNKHTFLTYRKYPNIFNSYVHLFLEEVVLENIPIQVKMFGHDVQIAKPGESFGPACSTCKERGHWTSQCPRRFTCRLCYESGHTQKFCPLNSPIESSSPGPSSSDDETVNRYNKDFPKLPKNQKKSTPKDTLDNRQKPEDLTNIVIQEERKQRKKEKFDENITLDKSLGLDPSPSTTLQGIPEAPEPPPDKENKKVQNKEPEPTQKKPQNDPSPTILIDEDEDSAKKLHPKQIQFHSSSSLSNYGTPISPENKDQKAKTGQEVTKTTTETQNKPSTDKSAPEIIPPPSIFSTSSSEPQSTPESDKQVEKAGTSKGKNGSTLSKTGQTKPLSSSAPFTPHKDRSQANKRRNTSSDKKKKKKKAKTKGTPHPNKSHSRSWH</sequence>
<feature type="region of interest" description="Disordered" evidence="1">
    <location>
        <begin position="217"/>
        <end position="507"/>
    </location>
</feature>
<feature type="compositionally biased region" description="Low complexity" evidence="1">
    <location>
        <begin position="220"/>
        <end position="231"/>
    </location>
</feature>
<feature type="compositionally biased region" description="Basic residues" evidence="1">
    <location>
        <begin position="473"/>
        <end position="507"/>
    </location>
</feature>
<feature type="compositionally biased region" description="Polar residues" evidence="1">
    <location>
        <begin position="362"/>
        <end position="374"/>
    </location>
</feature>
<evidence type="ECO:0000256" key="1">
    <source>
        <dbReference type="SAM" id="MobiDB-lite"/>
    </source>
</evidence>
<feature type="domain" description="CCHC-type" evidence="2">
    <location>
        <begin position="202"/>
        <end position="218"/>
    </location>
</feature>
<dbReference type="Gene3D" id="4.10.60.10">
    <property type="entry name" value="Zinc finger, CCHC-type"/>
    <property type="match status" value="1"/>
</dbReference>
<reference evidence="3" key="1">
    <citation type="submission" date="2020-04" db="EMBL/GenBank/DDBJ databases">
        <authorList>
            <person name="Neveu A P."/>
        </authorList>
    </citation>
    <scope>NUCLEOTIDE SEQUENCE</scope>
    <source>
        <tissue evidence="3">Whole embryo</tissue>
    </source>
</reference>
<dbReference type="InterPro" id="IPR036875">
    <property type="entry name" value="Znf_CCHC_sf"/>
</dbReference>
<dbReference type="SMART" id="SM00343">
    <property type="entry name" value="ZnF_C2HC"/>
    <property type="match status" value="2"/>
</dbReference>
<dbReference type="EMBL" id="LR792025">
    <property type="protein sequence ID" value="CAB3267887.1"/>
    <property type="molecule type" value="mRNA"/>
</dbReference>
<dbReference type="InterPro" id="IPR001878">
    <property type="entry name" value="Znf_CCHC"/>
</dbReference>
<gene>
    <name evidence="3" type="primary">Zcchc3-001</name>
</gene>
<evidence type="ECO:0000313" key="3">
    <source>
        <dbReference type="EMBL" id="CAB3267887.1"/>
    </source>
</evidence>
<feature type="compositionally biased region" description="Low complexity" evidence="1">
    <location>
        <begin position="388"/>
        <end position="399"/>
    </location>
</feature>
<evidence type="ECO:0000259" key="2">
    <source>
        <dbReference type="SMART" id="SM00343"/>
    </source>
</evidence>
<dbReference type="GO" id="GO:0003676">
    <property type="term" value="F:nucleic acid binding"/>
    <property type="evidence" value="ECO:0007669"/>
    <property type="project" value="InterPro"/>
</dbReference>
<feature type="compositionally biased region" description="Low complexity" evidence="1">
    <location>
        <begin position="417"/>
        <end position="429"/>
    </location>
</feature>
<organism evidence="3">
    <name type="scientific">Phallusia mammillata</name>
    <dbReference type="NCBI Taxonomy" id="59560"/>
    <lineage>
        <taxon>Eukaryota</taxon>
        <taxon>Metazoa</taxon>
        <taxon>Chordata</taxon>
        <taxon>Tunicata</taxon>
        <taxon>Ascidiacea</taxon>
        <taxon>Phlebobranchia</taxon>
        <taxon>Ascidiidae</taxon>
        <taxon>Phallusia</taxon>
    </lineage>
</organism>
<feature type="compositionally biased region" description="Basic and acidic residues" evidence="1">
    <location>
        <begin position="236"/>
        <end position="246"/>
    </location>
</feature>